<comment type="catalytic activity">
    <reaction evidence="16">
        <text>acetyl-CoA + 2-oxoglutarate + H2O = (2R)-homocitrate + CoA + H(+)</text>
        <dbReference type="Rhea" id="RHEA:12929"/>
        <dbReference type="ChEBI" id="CHEBI:15377"/>
        <dbReference type="ChEBI" id="CHEBI:15378"/>
        <dbReference type="ChEBI" id="CHEBI:16810"/>
        <dbReference type="ChEBI" id="CHEBI:57287"/>
        <dbReference type="ChEBI" id="CHEBI:57288"/>
        <dbReference type="ChEBI" id="CHEBI:58884"/>
        <dbReference type="EC" id="2.3.3.14"/>
    </reaction>
    <physiologicalReaction direction="left-to-right" evidence="16">
        <dbReference type="Rhea" id="RHEA:12930"/>
    </physiologicalReaction>
</comment>
<keyword evidence="13" id="KW-0460">Magnesium</keyword>
<dbReference type="CDD" id="cd07948">
    <property type="entry name" value="DRE_TIM_HCS"/>
    <property type="match status" value="1"/>
</dbReference>
<evidence type="ECO:0000256" key="1">
    <source>
        <dbReference type="ARBA" id="ARBA00001936"/>
    </source>
</evidence>
<evidence type="ECO:0000259" key="19">
    <source>
        <dbReference type="PROSITE" id="PS51194"/>
    </source>
</evidence>
<comment type="cofactor">
    <cofactor evidence="1">
        <name>Mn(2+)</name>
        <dbReference type="ChEBI" id="CHEBI:29035"/>
    </cofactor>
</comment>
<dbReference type="SUPFAM" id="SSF52540">
    <property type="entry name" value="P-loop containing nucleoside triphosphate hydrolases"/>
    <property type="match status" value="2"/>
</dbReference>
<evidence type="ECO:0000256" key="3">
    <source>
        <dbReference type="ARBA" id="ARBA00003463"/>
    </source>
</evidence>
<evidence type="ECO:0000256" key="16">
    <source>
        <dbReference type="ARBA" id="ARBA00048363"/>
    </source>
</evidence>
<dbReference type="HOGENOM" id="CLU_003233_0_0_1"/>
<evidence type="ECO:0000256" key="6">
    <source>
        <dbReference type="ARBA" id="ARBA00012974"/>
    </source>
</evidence>
<evidence type="ECO:0000256" key="14">
    <source>
        <dbReference type="ARBA" id="ARBA00023154"/>
    </source>
</evidence>
<evidence type="ECO:0000256" key="10">
    <source>
        <dbReference type="ARBA" id="ARBA00022741"/>
    </source>
</evidence>
<dbReference type="Gene3D" id="3.20.20.70">
    <property type="entry name" value="Aldolase class I"/>
    <property type="match status" value="1"/>
</dbReference>
<evidence type="ECO:0000256" key="5">
    <source>
        <dbReference type="ARBA" id="ARBA00006361"/>
    </source>
</evidence>
<dbReference type="FunFam" id="1.10.238.260:FF:000002">
    <property type="entry name" value="Homocitrate synthase, mitochondrial"/>
    <property type="match status" value="1"/>
</dbReference>
<evidence type="ECO:0000256" key="12">
    <source>
        <dbReference type="ARBA" id="ARBA00022840"/>
    </source>
</evidence>
<evidence type="ECO:0000256" key="7">
    <source>
        <dbReference type="ARBA" id="ARBA00022605"/>
    </source>
</evidence>
<feature type="domain" description="Helicase C-terminal" evidence="19">
    <location>
        <begin position="1342"/>
        <end position="1495"/>
    </location>
</feature>
<keyword evidence="20" id="KW-0012">Acyltransferase</keyword>
<dbReference type="InterPro" id="IPR000891">
    <property type="entry name" value="PYR_CT"/>
</dbReference>
<dbReference type="HAMAP" id="MF_02222">
    <property type="entry name" value="Homocitr_synth_fung_arch"/>
    <property type="match status" value="1"/>
</dbReference>
<keyword evidence="21" id="KW-1185">Reference proteome</keyword>
<dbReference type="InParanoid" id="K0KQ46"/>
<comment type="function">
    <text evidence="3">Catalyzes the aldol-type condensation of 2-oxoglutarate with acetyl-CoA to yield homocitrate. Carries out the first step of the alpha-aminoadipate (AAA) lysine biosynthesis pathway.</text>
</comment>
<comment type="caution">
    <text evidence="20">The sequence shown here is derived from an EMBL/GenBank/DDBJ whole genome shotgun (WGS) entry which is preliminary data.</text>
</comment>
<dbReference type="Proteomes" id="UP000009328">
    <property type="component" value="Unassembled WGS sequence"/>
</dbReference>
<dbReference type="PANTHER" id="PTHR10277:SF48">
    <property type="entry name" value="HOMOCITRATE SYNTHASE, CYTOSOLIC ISOZYME-RELATED"/>
    <property type="match status" value="1"/>
</dbReference>
<dbReference type="GO" id="GO:0019878">
    <property type="term" value="P:lysine biosynthetic process via aminoadipic acid"/>
    <property type="evidence" value="ECO:0007669"/>
    <property type="project" value="UniProtKB-UniPathway"/>
</dbReference>
<dbReference type="InterPro" id="IPR000330">
    <property type="entry name" value="SNF2_N"/>
</dbReference>
<dbReference type="GO" id="GO:0016787">
    <property type="term" value="F:hydrolase activity"/>
    <property type="evidence" value="ECO:0007669"/>
    <property type="project" value="UniProtKB-KW"/>
</dbReference>
<dbReference type="CDD" id="cd18008">
    <property type="entry name" value="DEXDc_SHPRH-like"/>
    <property type="match status" value="1"/>
</dbReference>
<dbReference type="EC" id="2.3.3.14" evidence="6"/>
<dbReference type="Pfam" id="PF00682">
    <property type="entry name" value="HMGL-like"/>
    <property type="match status" value="1"/>
</dbReference>
<dbReference type="InterPro" id="IPR013785">
    <property type="entry name" value="Aldolase_TIM"/>
</dbReference>
<dbReference type="InterPro" id="IPR054691">
    <property type="entry name" value="LeuA/HCS_post-cat"/>
</dbReference>
<keyword evidence="15" id="KW-0464">Manganese</keyword>
<dbReference type="InterPro" id="IPR049730">
    <property type="entry name" value="SNF2/RAD54-like_C"/>
</dbReference>
<dbReference type="PROSITE" id="PS50991">
    <property type="entry name" value="PYR_CT"/>
    <property type="match status" value="1"/>
</dbReference>
<dbReference type="InterPro" id="IPR011872">
    <property type="entry name" value="Homocitrate_synth"/>
</dbReference>
<accession>K0KQ46</accession>
<organism evidence="20 21">
    <name type="scientific">Wickerhamomyces ciferrii (strain ATCC 14091 / BCRC 22168 / CBS 111 / JCM 3599 / NBRC 0793 / NRRL Y-1031 F-60-10)</name>
    <name type="common">Yeast</name>
    <name type="synonym">Pichia ciferrii</name>
    <dbReference type="NCBI Taxonomy" id="1206466"/>
    <lineage>
        <taxon>Eukaryota</taxon>
        <taxon>Fungi</taxon>
        <taxon>Dikarya</taxon>
        <taxon>Ascomycota</taxon>
        <taxon>Saccharomycotina</taxon>
        <taxon>Saccharomycetes</taxon>
        <taxon>Phaffomycetales</taxon>
        <taxon>Wickerhamomycetaceae</taxon>
        <taxon>Wickerhamomyces</taxon>
    </lineage>
</organism>
<dbReference type="STRING" id="1206466.K0KQ46"/>
<evidence type="ECO:0000259" key="18">
    <source>
        <dbReference type="PROSITE" id="PS50991"/>
    </source>
</evidence>
<dbReference type="InterPro" id="IPR027417">
    <property type="entry name" value="P-loop_NTPase"/>
</dbReference>
<keyword evidence="14" id="KW-0457">Lysine biosynthesis</keyword>
<dbReference type="InterPro" id="IPR050073">
    <property type="entry name" value="2-IPM_HCS-like"/>
</dbReference>
<dbReference type="eggNOG" id="KOG1001">
    <property type="taxonomic scope" value="Eukaryota"/>
</dbReference>
<dbReference type="PROSITE" id="PS00815">
    <property type="entry name" value="AIPM_HOMOCIT_SYNTH_1"/>
    <property type="match status" value="1"/>
</dbReference>
<dbReference type="GO" id="GO:0046872">
    <property type="term" value="F:metal ion binding"/>
    <property type="evidence" value="ECO:0007669"/>
    <property type="project" value="UniProtKB-KW"/>
</dbReference>
<dbReference type="Gene3D" id="3.40.50.300">
    <property type="entry name" value="P-loop containing nucleotide triphosphate hydrolases"/>
    <property type="match status" value="1"/>
</dbReference>
<evidence type="ECO:0000313" key="21">
    <source>
        <dbReference type="Proteomes" id="UP000009328"/>
    </source>
</evidence>
<sequence>MAEEKRAPIQQNPYGPNPADFLSNVSNFQLIESTLREGEQFATSFFSTEKKIEIAKALDDFGVDYIELTSPVASEQSRADCEAICKLGLKAKILTHIRCHMDDARVAVETGVDGVDVVIGTSQFLRQYSHGKDMNYIAKSAIEVIEFVKSKGIEIRFSSEDSFRSDIVDLLNIYRTVDKIGVNRVGIADTVGCANPRQVYDLVRTLRSVVHCDIECHFHNDTGCAIANAYTALEGGARLIDVSVLGIGERNGITPLGGLMARMIAADRDYVLSKYKLHKLRDLENLVAEAVEVNVPFNNPVTGFCAFTHKAGIHAKAILANPSTYEILKPSDFGLTRYIHFANRLTGWNAIKSRVEQLNLNMTDDQVKDVTQKIKTIGDVRQLGVDDVDAIIREFHAKIATPVIQAKGESQGVVDEKLSISDEKEQDARIKNDLSKLIPLGLLFLTNLPIIPSNGLEVDPMEDSNEWMWLDLPYTNTKEPIYSAKDGSRCVLSSIALDLSYLLERSLIQATYKFIKVQRVKIMVVRVYWIPSDIEGHRFLDEVRSNYRRGKPSSWHEGKQKLIVENLLAVLDYSDDNWIKPEFIKSKILLFSAIDKFVPFSTSNLGSGPYLLRTPSKLFFKRLISGESYYLVTENDNNDPLEKKLTNIYDSIKLDLNMTNDYLSLSQEIPGIKSQLYNYQMESISKMYSNETDTRLQVMPHLIKITKFKGQTTFYFNKLSMSFRRDPEYYTTPRGGILAENMGLGKTLICLALVCLTKYEASETPDKYIMNNVRDYKLQSLFDQCVRHINRHSIAWGKHQDSLPTTCTDALQKSPGFFYVKTEELPNRGRLRRGPMVIERKYLLTSATLIVCPDNLFKQWSEEIAKHIEPGFLNVYYTPNIGPLPPSTHLVTYDIVLMPISIYAKENLDTSELGRIYWKRFIIDEGHSMNQRNSRTVDLSKNIKFERKWAVTGTPTAGMTNLHMNETLDNNSKSYDVKRTFNAKDDLKRLGLLISNFFQIEPWSSDLSLWNNIIIKPLTNNDTNSNESLKTLLDSIIVRHSTDQIDTDVTLPPLHHKPVFLTPSYHNKLSVNIFTAVLAVNAVSSEREDQDYMFHPGSKSDLRRLVTNLQRSTFYWTGFSNEDLDSMIYIANICLEKTKEDGTPYYSEEDIKLLERSIRACKVALTDKNWRTVSTLHEMNYFVYGLNDLFKKNFAINKFSNEISVFGAPQLYALQSFYFKNRFAKDEILEGRITQNSDEFWKGFWKEATKKNAERVKKNDGQTINIQKVNEELEHQEKLSLKSSNKSKFDDPNFMKSSTGRIQTSLSNSNTPEPTMKTNKTNKFARMLGTSSAKLSYMVSKLLEDSFEGVKSIIFFEFEDSAYYLSEVLDLIGLDYTLYATSVPKDERSEKIKQFTESKGAHTLIMDLKLASHGLTIIAATKVYFLNPVWKRSVEAQAIKRAHRIGQSQPVHVETLILKGTLEEEMYKRRLKAEDELNVPVADDDHIRDYISKFEFLKANDQLPYTDFKCRTTKTLKTINKKEFEEFELHESSALGINSHLYWDIPLFSKDALSKQSELQKGHVITKKSIKIDESFNRSPNKEQKFVKIEDPEQSKSSIFKKEPHFHTIDNTDNADNKDNIDNKDNKDNTEYDTDRKPPRKKLRFV</sequence>
<evidence type="ECO:0000313" key="20">
    <source>
        <dbReference type="EMBL" id="CCH44267.1"/>
    </source>
</evidence>
<dbReference type="NCBIfam" id="TIGR02146">
    <property type="entry name" value="LysS_fung_arch"/>
    <property type="match status" value="1"/>
</dbReference>
<dbReference type="InterPro" id="IPR014001">
    <property type="entry name" value="Helicase_ATP-bd"/>
</dbReference>
<dbReference type="PROSITE" id="PS51194">
    <property type="entry name" value="HELICASE_CTER"/>
    <property type="match status" value="1"/>
</dbReference>
<dbReference type="InterPro" id="IPR038718">
    <property type="entry name" value="SNF2-like_sf"/>
</dbReference>
<dbReference type="SUPFAM" id="SSF51569">
    <property type="entry name" value="Aldolase"/>
    <property type="match status" value="1"/>
</dbReference>
<evidence type="ECO:0000256" key="15">
    <source>
        <dbReference type="ARBA" id="ARBA00023211"/>
    </source>
</evidence>
<evidence type="ECO:0000256" key="9">
    <source>
        <dbReference type="ARBA" id="ARBA00022723"/>
    </source>
</evidence>
<keyword evidence="11" id="KW-0378">Hydrolase</keyword>
<keyword evidence="7" id="KW-0028">Amino-acid biosynthesis</keyword>
<dbReference type="PANTHER" id="PTHR10277">
    <property type="entry name" value="HOMOCITRATE SYNTHASE-RELATED"/>
    <property type="match status" value="1"/>
</dbReference>
<protein>
    <recommendedName>
        <fullName evidence="6">homocitrate synthase</fullName>
        <ecNumber evidence="6">2.3.3.14</ecNumber>
    </recommendedName>
</protein>
<dbReference type="GO" id="GO:0005739">
    <property type="term" value="C:mitochondrion"/>
    <property type="evidence" value="ECO:0007669"/>
    <property type="project" value="TreeGrafter"/>
</dbReference>
<dbReference type="GO" id="GO:0005524">
    <property type="term" value="F:ATP binding"/>
    <property type="evidence" value="ECO:0007669"/>
    <property type="project" value="InterPro"/>
</dbReference>
<gene>
    <name evidence="20" type="ORF">BN7_3828</name>
</gene>
<keyword evidence="8 20" id="KW-0808">Transferase</keyword>
<keyword evidence="10" id="KW-0547">Nucleotide-binding</keyword>
<dbReference type="InterPro" id="IPR001650">
    <property type="entry name" value="Helicase_C-like"/>
</dbReference>
<proteinExistence type="inferred from homology"/>
<dbReference type="Pfam" id="PF22617">
    <property type="entry name" value="HCS_D2"/>
    <property type="match status" value="1"/>
</dbReference>
<feature type="region of interest" description="Disordered" evidence="17">
    <location>
        <begin position="1581"/>
        <end position="1646"/>
    </location>
</feature>
<comment type="similarity">
    <text evidence="5">Belongs to the alpha-IPM synthase/homocitrate synthase family. Homocitrate synthase LYS20/LYS21 subfamily.</text>
</comment>
<dbReference type="FunFam" id="3.20.20.70:FF:000032">
    <property type="entry name" value="Homocitrate synthase, mitochondrial"/>
    <property type="match status" value="1"/>
</dbReference>
<comment type="pathway">
    <text evidence="4">Amino-acid biosynthesis; L-lysine biosynthesis via AAA pathway; L-alpha-aminoadipate from 2-oxoglutarate: step 1/5.</text>
</comment>
<evidence type="ECO:0000256" key="11">
    <source>
        <dbReference type="ARBA" id="ARBA00022801"/>
    </source>
</evidence>
<dbReference type="GO" id="GO:0004410">
    <property type="term" value="F:homocitrate synthase activity"/>
    <property type="evidence" value="ECO:0007669"/>
    <property type="project" value="UniProtKB-EC"/>
</dbReference>
<keyword evidence="12" id="KW-0067">ATP-binding</keyword>
<dbReference type="InterPro" id="IPR048253">
    <property type="entry name" value="DRE_TIM_HCS_fun_bact"/>
</dbReference>
<evidence type="ECO:0000256" key="2">
    <source>
        <dbReference type="ARBA" id="ARBA00001946"/>
    </source>
</evidence>
<evidence type="ECO:0000256" key="17">
    <source>
        <dbReference type="SAM" id="MobiDB-lite"/>
    </source>
</evidence>
<keyword evidence="9" id="KW-0479">Metal-binding</keyword>
<evidence type="ECO:0000256" key="4">
    <source>
        <dbReference type="ARBA" id="ARBA00004755"/>
    </source>
</evidence>
<dbReference type="UniPathway" id="UPA00033">
    <property type="reaction ID" value="UER00028"/>
</dbReference>
<dbReference type="Pfam" id="PF00271">
    <property type="entry name" value="Helicase_C"/>
    <property type="match status" value="1"/>
</dbReference>
<dbReference type="eggNOG" id="KOG2367">
    <property type="taxonomic scope" value="Eukaryota"/>
</dbReference>
<feature type="compositionally biased region" description="Basic and acidic residues" evidence="17">
    <location>
        <begin position="1581"/>
        <end position="1637"/>
    </location>
</feature>
<dbReference type="CDD" id="cd18793">
    <property type="entry name" value="SF2_C_SNF"/>
    <property type="match status" value="1"/>
</dbReference>
<dbReference type="Gene3D" id="3.40.50.10810">
    <property type="entry name" value="Tandem AAA-ATPase domain"/>
    <property type="match status" value="1"/>
</dbReference>
<dbReference type="SMART" id="SM00487">
    <property type="entry name" value="DEXDc"/>
    <property type="match status" value="1"/>
</dbReference>
<reference evidence="20 21" key="1">
    <citation type="journal article" date="2012" name="Eukaryot. Cell">
        <title>Draft genome sequence of Wickerhamomyces ciferrii NRRL Y-1031 F-60-10.</title>
        <authorList>
            <person name="Schneider J."/>
            <person name="Andrea H."/>
            <person name="Blom J."/>
            <person name="Jaenicke S."/>
            <person name="Ruckert C."/>
            <person name="Schorsch C."/>
            <person name="Szczepanowski R."/>
            <person name="Farwick M."/>
            <person name="Goesmann A."/>
            <person name="Puhler A."/>
            <person name="Schaffer S."/>
            <person name="Tauch A."/>
            <person name="Kohler T."/>
            <person name="Brinkrolf K."/>
        </authorList>
    </citation>
    <scope>NUCLEOTIDE SEQUENCE [LARGE SCALE GENOMIC DNA]</scope>
    <source>
        <strain evidence="21">ATCC 14091 / BCRC 22168 / CBS 111 / JCM 3599 / NBRC 0793 / NRRL Y-1031 F-60-10</strain>
    </source>
</reference>
<dbReference type="Gene3D" id="1.10.238.260">
    <property type="match status" value="1"/>
</dbReference>
<dbReference type="InterPro" id="IPR002034">
    <property type="entry name" value="AIPM/Hcit_synth_CS"/>
</dbReference>
<dbReference type="PROSITE" id="PS00816">
    <property type="entry name" value="AIPM_HOMOCIT_SYNTH_2"/>
    <property type="match status" value="1"/>
</dbReference>
<dbReference type="Pfam" id="PF00176">
    <property type="entry name" value="SNF2-rel_dom"/>
    <property type="match status" value="1"/>
</dbReference>
<comment type="cofactor">
    <cofactor evidence="2">
        <name>Mg(2+)</name>
        <dbReference type="ChEBI" id="CHEBI:18420"/>
    </cofactor>
</comment>
<dbReference type="EMBL" id="CAIF01000116">
    <property type="protein sequence ID" value="CCH44267.1"/>
    <property type="molecule type" value="Genomic_DNA"/>
</dbReference>
<evidence type="ECO:0000256" key="8">
    <source>
        <dbReference type="ARBA" id="ARBA00022679"/>
    </source>
</evidence>
<evidence type="ECO:0000256" key="13">
    <source>
        <dbReference type="ARBA" id="ARBA00022842"/>
    </source>
</evidence>
<feature type="domain" description="Pyruvate carboxyltransferase" evidence="18">
    <location>
        <begin position="28"/>
        <end position="287"/>
    </location>
</feature>
<name>K0KQ46_WICCF</name>